<dbReference type="EMBL" id="CP091507">
    <property type="protein sequence ID" value="UOO79354.1"/>
    <property type="molecule type" value="Genomic_DNA"/>
</dbReference>
<reference evidence="3" key="3">
    <citation type="journal article" date="2022" name="Res Sq">
        <title>Evolution of multicellular longitudinally dividing oral cavity symbionts (Neisseriaceae).</title>
        <authorList>
            <person name="Nyongesa S."/>
            <person name="Weber P."/>
            <person name="Bernet E."/>
            <person name="Pullido F."/>
            <person name="Nieckarz M."/>
            <person name="Delaby M."/>
            <person name="Nieves C."/>
            <person name="Viehboeck T."/>
            <person name="Krause N."/>
            <person name="Rivera-Millot A."/>
            <person name="Nakamura A."/>
            <person name="Vischer N."/>
            <person name="VanNieuwenhze M."/>
            <person name="Brun Y."/>
            <person name="Cava F."/>
            <person name="Bulgheresi S."/>
            <person name="Veyrier F."/>
        </authorList>
    </citation>
    <scope>NUCLEOTIDE SEQUENCE</scope>
    <source>
        <strain evidence="3">1258/02</strain>
    </source>
</reference>
<keyword evidence="1" id="KW-1133">Transmembrane helix</keyword>
<evidence type="ECO:0000313" key="5">
    <source>
        <dbReference type="Proteomes" id="UP000829756"/>
    </source>
</evidence>
<keyword evidence="1" id="KW-0472">Membrane</keyword>
<proteinExistence type="predicted"/>
<dbReference type="Proteomes" id="UP000294721">
    <property type="component" value="Unassembled WGS sequence"/>
</dbReference>
<dbReference type="AlphaFoldDB" id="A0AAE9GUR2"/>
<reference evidence="2 4" key="1">
    <citation type="submission" date="2019-03" db="EMBL/GenBank/DDBJ databases">
        <title>Genomic Encyclopedia of Type Strains, Phase IV (KMG-IV): sequencing the most valuable type-strain genomes for metagenomic binning, comparative biology and taxonomic classification.</title>
        <authorList>
            <person name="Goeker M."/>
        </authorList>
    </citation>
    <scope>NUCLEOTIDE SEQUENCE [LARGE SCALE GENOMIC DNA]</scope>
    <source>
        <strain evidence="2 4">DSM 17474</strain>
    </source>
</reference>
<dbReference type="Proteomes" id="UP000829756">
    <property type="component" value="Chromosome"/>
</dbReference>
<sequence>MHPLSKHGKSFRPSEQYGSDGLKLFQNALSIAPAQASLICKKPALKICYAQAMQPAHVFRRPYLMHTRLQQWFTPILYIVLFFAGFLSAFLWFNPRDYLQNLAATLTAVAALALVPLAYFFARLSLQHRAQTSRYLETLQQEHVRPVLHAVLRPAADQPHLIELALSNHGKGSAHAVRLSAEPVAATPAAEAVVASLQSLSAVAGGLDILAAGETYGGVFTDFDILAARFAPAPFNGIIKISAEYQDCFGNLCATESVLDISALGALRPAAHAPARKPRKKLLY</sequence>
<gene>
    <name evidence="2" type="ORF">EV680_10887</name>
    <name evidence="3" type="ORF">LVJ78_11860</name>
</gene>
<dbReference type="KEGG" id="usu:LVJ78_11860"/>
<name>A0AAE9GUR2_9NEIS</name>
<evidence type="ECO:0000313" key="4">
    <source>
        <dbReference type="Proteomes" id="UP000294721"/>
    </source>
</evidence>
<evidence type="ECO:0000313" key="2">
    <source>
        <dbReference type="EMBL" id="TCP07365.1"/>
    </source>
</evidence>
<evidence type="ECO:0000313" key="3">
    <source>
        <dbReference type="EMBL" id="UOO79354.1"/>
    </source>
</evidence>
<dbReference type="EMBL" id="SLXE01000008">
    <property type="protein sequence ID" value="TCP07365.1"/>
    <property type="molecule type" value="Genomic_DNA"/>
</dbReference>
<evidence type="ECO:0000256" key="1">
    <source>
        <dbReference type="SAM" id="Phobius"/>
    </source>
</evidence>
<feature type="transmembrane region" description="Helical" evidence="1">
    <location>
        <begin position="72"/>
        <end position="93"/>
    </location>
</feature>
<keyword evidence="4" id="KW-1185">Reference proteome</keyword>
<accession>A0AAE9GUR2</accession>
<feature type="transmembrane region" description="Helical" evidence="1">
    <location>
        <begin position="99"/>
        <end position="122"/>
    </location>
</feature>
<dbReference type="RefSeq" id="WP_132953536.1">
    <property type="nucleotide sequence ID" value="NZ_CP091507.1"/>
</dbReference>
<organism evidence="3 5">
    <name type="scientific">Uruburuella suis</name>
    <dbReference type="NCBI Taxonomy" id="252130"/>
    <lineage>
        <taxon>Bacteria</taxon>
        <taxon>Pseudomonadati</taxon>
        <taxon>Pseudomonadota</taxon>
        <taxon>Betaproteobacteria</taxon>
        <taxon>Neisseriales</taxon>
        <taxon>Neisseriaceae</taxon>
        <taxon>Uruburuella</taxon>
    </lineage>
</organism>
<keyword evidence="1" id="KW-0812">Transmembrane</keyword>
<protein>
    <submittedName>
        <fullName evidence="3">Uncharacterized protein</fullName>
    </submittedName>
</protein>
<reference evidence="3" key="2">
    <citation type="submission" date="2021-12" db="EMBL/GenBank/DDBJ databases">
        <authorList>
            <person name="Veyrier F.J."/>
        </authorList>
    </citation>
    <scope>NUCLEOTIDE SEQUENCE</scope>
    <source>
        <strain evidence="3">1258/02</strain>
    </source>
</reference>